<dbReference type="RefSeq" id="WP_087499161.1">
    <property type="nucleotide sequence ID" value="NZ_BIHQ01000025.1"/>
</dbReference>
<dbReference type="Proteomes" id="UP000234473">
    <property type="component" value="Unassembled WGS sequence"/>
</dbReference>
<evidence type="ECO:0000313" key="7">
    <source>
        <dbReference type="Proteomes" id="UP000234412"/>
    </source>
</evidence>
<comment type="similarity">
    <text evidence="1 2">Belongs to the peptidase A24 family.</text>
</comment>
<evidence type="ECO:0000259" key="4">
    <source>
        <dbReference type="Pfam" id="PF01478"/>
    </source>
</evidence>
<comment type="caution">
    <text evidence="6">The sequence shown here is derived from an EMBL/GenBank/DDBJ whole genome shotgun (WGS) entry which is preliminary data.</text>
</comment>
<dbReference type="PANTHER" id="PTHR30487">
    <property type="entry name" value="TYPE 4 PREPILIN-LIKE PROTEINS LEADER PEPTIDE-PROCESSING ENZYME"/>
    <property type="match status" value="1"/>
</dbReference>
<evidence type="ECO:0000313" key="5">
    <source>
        <dbReference type="EMBL" id="PLM92430.1"/>
    </source>
</evidence>
<protein>
    <submittedName>
        <fullName evidence="6">Prepilin peptidase</fullName>
    </submittedName>
</protein>
<sequence>MLAALPFLLFYSGLTLALCQQDLRYGLLPDRFTCPLLWSGLLFYLCLAPHQLNEAVWGALAGYLSFAALYWLYRRVRGHEGLGYGDIKYLAALGAWHGWRMLPQLVLVASLLAAMTWVILGLSARCGGNRKWEKNNPLPFGPFLAAAGFWCGWQTLANLTL</sequence>
<evidence type="ECO:0000313" key="6">
    <source>
        <dbReference type="EMBL" id="PLP47996.1"/>
    </source>
</evidence>
<evidence type="ECO:0000256" key="3">
    <source>
        <dbReference type="SAM" id="Phobius"/>
    </source>
</evidence>
<dbReference type="InterPro" id="IPR050882">
    <property type="entry name" value="Prepilin_peptidase/N-MTase"/>
</dbReference>
<evidence type="ECO:0000256" key="1">
    <source>
        <dbReference type="ARBA" id="ARBA00005801"/>
    </source>
</evidence>
<organism evidence="6 8">
    <name type="scientific">Klebsiella variicola</name>
    <dbReference type="NCBI Taxonomy" id="244366"/>
    <lineage>
        <taxon>Bacteria</taxon>
        <taxon>Pseudomonadati</taxon>
        <taxon>Pseudomonadota</taxon>
        <taxon>Gammaproteobacteria</taxon>
        <taxon>Enterobacterales</taxon>
        <taxon>Enterobacteriaceae</taxon>
        <taxon>Klebsiella/Raoultella group</taxon>
        <taxon>Klebsiella</taxon>
        <taxon>Klebsiella pneumoniae complex</taxon>
    </lineage>
</organism>
<dbReference type="EMBL" id="PIDP01000932">
    <property type="protein sequence ID" value="PLM92430.1"/>
    <property type="molecule type" value="Genomic_DNA"/>
</dbReference>
<reference evidence="7 8" key="1">
    <citation type="submission" date="2017-11" db="EMBL/GenBank/DDBJ databases">
        <authorList>
            <person name="Han C.G."/>
        </authorList>
    </citation>
    <scope>NUCLEOTIDE SEQUENCE [LARGE SCALE GENOMIC DNA]</scope>
    <source>
        <strain evidence="6 8">A5</strain>
        <strain evidence="5 7">A8</strain>
    </source>
</reference>
<dbReference type="Pfam" id="PF01478">
    <property type="entry name" value="Peptidase_A24"/>
    <property type="match status" value="1"/>
</dbReference>
<dbReference type="GO" id="GO:0004190">
    <property type="term" value="F:aspartic-type endopeptidase activity"/>
    <property type="evidence" value="ECO:0007669"/>
    <property type="project" value="InterPro"/>
</dbReference>
<feature type="domain" description="Prepilin type IV endopeptidase peptidase" evidence="4">
    <location>
        <begin position="10"/>
        <end position="117"/>
    </location>
</feature>
<reference evidence="7 8" key="2">
    <citation type="submission" date="2018-01" db="EMBL/GenBank/DDBJ databases">
        <title>Genomic study of Klebsiella pneumoniae.</title>
        <authorList>
            <person name="Yang Y."/>
            <person name="Bicalho R."/>
        </authorList>
    </citation>
    <scope>NUCLEOTIDE SEQUENCE [LARGE SCALE GENOMIC DNA]</scope>
    <source>
        <strain evidence="6 8">A5</strain>
        <strain evidence="5 7">A8</strain>
    </source>
</reference>
<evidence type="ECO:0000256" key="2">
    <source>
        <dbReference type="RuleBase" id="RU003793"/>
    </source>
</evidence>
<dbReference type="Gene3D" id="1.20.120.1220">
    <property type="match status" value="1"/>
</dbReference>
<dbReference type="AlphaFoldDB" id="A0A2N5AL19"/>
<name>A0A2N5AL19_KLEVA</name>
<evidence type="ECO:0000313" key="8">
    <source>
        <dbReference type="Proteomes" id="UP000234473"/>
    </source>
</evidence>
<keyword evidence="3" id="KW-0472">Membrane</keyword>
<gene>
    <name evidence="6" type="ORF">CWM98_05060</name>
    <name evidence="5" type="ORF">CWN47_22175</name>
</gene>
<dbReference type="InterPro" id="IPR014032">
    <property type="entry name" value="Peptidase_A24A_bac"/>
</dbReference>
<feature type="transmembrane region" description="Helical" evidence="3">
    <location>
        <begin position="55"/>
        <end position="73"/>
    </location>
</feature>
<dbReference type="PANTHER" id="PTHR30487:SF0">
    <property type="entry name" value="PREPILIN LEADER PEPTIDASE_N-METHYLTRANSFERASE-RELATED"/>
    <property type="match status" value="1"/>
</dbReference>
<dbReference type="GO" id="GO:0006465">
    <property type="term" value="P:signal peptide processing"/>
    <property type="evidence" value="ECO:0007669"/>
    <property type="project" value="TreeGrafter"/>
</dbReference>
<dbReference type="PRINTS" id="PR00864">
    <property type="entry name" value="PREPILNPTASE"/>
</dbReference>
<feature type="transmembrane region" description="Helical" evidence="3">
    <location>
        <begin position="105"/>
        <end position="124"/>
    </location>
</feature>
<keyword evidence="3" id="KW-1133">Transmembrane helix</keyword>
<proteinExistence type="inferred from homology"/>
<dbReference type="Proteomes" id="UP000234412">
    <property type="component" value="Unassembled WGS sequence"/>
</dbReference>
<dbReference type="InterPro" id="IPR000045">
    <property type="entry name" value="Prepilin_IV_endopep_pep"/>
</dbReference>
<dbReference type="GO" id="GO:0005886">
    <property type="term" value="C:plasma membrane"/>
    <property type="evidence" value="ECO:0007669"/>
    <property type="project" value="TreeGrafter"/>
</dbReference>
<keyword evidence="3" id="KW-0812">Transmembrane</keyword>
<dbReference type="EMBL" id="PICB01000154">
    <property type="protein sequence ID" value="PLP47996.1"/>
    <property type="molecule type" value="Genomic_DNA"/>
</dbReference>
<feature type="transmembrane region" description="Helical" evidence="3">
    <location>
        <begin position="29"/>
        <end position="48"/>
    </location>
</feature>
<accession>A0A3P4IDQ7</accession>
<accession>A0A2N5AL19</accession>